<gene>
    <name evidence="1" type="ORF">M0L44_06790</name>
</gene>
<comment type="caution">
    <text evidence="1">The sequence shown here is derived from an EMBL/GenBank/DDBJ whole genome shotgun (WGS) entry which is preliminary data.</text>
</comment>
<organism evidence="1 2">
    <name type="scientific">Ideonella oryzae</name>
    <dbReference type="NCBI Taxonomy" id="2937441"/>
    <lineage>
        <taxon>Bacteria</taxon>
        <taxon>Pseudomonadati</taxon>
        <taxon>Pseudomonadota</taxon>
        <taxon>Betaproteobacteria</taxon>
        <taxon>Burkholderiales</taxon>
        <taxon>Sphaerotilaceae</taxon>
        <taxon>Ideonella</taxon>
    </lineage>
</organism>
<protein>
    <submittedName>
        <fullName evidence="1">Uncharacterized protein</fullName>
    </submittedName>
</protein>
<name>A0ABT1BJY6_9BURK</name>
<dbReference type="RefSeq" id="WP_252768887.1">
    <property type="nucleotide sequence ID" value="NZ_JAMXMC010000003.1"/>
</dbReference>
<dbReference type="Proteomes" id="UP001204851">
    <property type="component" value="Unassembled WGS sequence"/>
</dbReference>
<sequence length="406" mass="44693">MTDPTPPDHDPAELQRVARELRGGLQPLLQALAGEPARPVRLTQGIGLDKSLASRLVKAVRSDGEAEFLHHIPSPTGLRILLERARGQADASLLRDVEAGVRRFETLLDRLPGGRQALDARMGESSSAIREKREQMARQASFKAQSFLFGHYCETLTTALFVLPSAQSGRVDVIEVHRRIGLQRLTPTMAVPLLSVHAGPAATAEEAPRLRPLASDEPSARAEDFLLPDPAGEPLPTVQVVREDSAATFVFPAGEAARLPRRLTTAWRVLNAFALDTPEPWRILRNYMLHTPCHTLVRDLYLAEGLWPDARPLVGFYLPGPSGTPMVTVEPGQPHLRRLNLSARIEQRPDGPEAFALEESSDQACALQAALARAGVAQQRWRGWRCRMGYPVPLVEMQLALRFSGH</sequence>
<evidence type="ECO:0000313" key="2">
    <source>
        <dbReference type="Proteomes" id="UP001204851"/>
    </source>
</evidence>
<reference evidence="1 2" key="1">
    <citation type="submission" date="2022-06" db="EMBL/GenBank/DDBJ databases">
        <title>Ideonella sp. NS12-5 Genome sequencing and assembly.</title>
        <authorList>
            <person name="Jung Y."/>
        </authorList>
    </citation>
    <scope>NUCLEOTIDE SEQUENCE [LARGE SCALE GENOMIC DNA]</scope>
    <source>
        <strain evidence="1 2">NS12-5</strain>
    </source>
</reference>
<keyword evidence="2" id="KW-1185">Reference proteome</keyword>
<evidence type="ECO:0000313" key="1">
    <source>
        <dbReference type="EMBL" id="MCO5976423.1"/>
    </source>
</evidence>
<dbReference type="EMBL" id="JAMXMC010000003">
    <property type="protein sequence ID" value="MCO5976423.1"/>
    <property type="molecule type" value="Genomic_DNA"/>
</dbReference>
<proteinExistence type="predicted"/>
<accession>A0ABT1BJY6</accession>